<gene>
    <name evidence="3" type="ORF">BN946_scf184962.g71</name>
</gene>
<dbReference type="PANTHER" id="PTHR31048">
    <property type="entry name" value="OS03G0233200 PROTEIN"/>
    <property type="match status" value="1"/>
</dbReference>
<feature type="disulfide bond" evidence="1">
    <location>
        <begin position="189"/>
        <end position="202"/>
    </location>
</feature>
<dbReference type="Gene3D" id="2.60.110.10">
    <property type="entry name" value="Thaumatin"/>
    <property type="match status" value="1"/>
</dbReference>
<protein>
    <recommendedName>
        <fullName evidence="5">Thaumatin-like protein</fullName>
    </recommendedName>
</protein>
<comment type="caution">
    <text evidence="3">The sequence shown here is derived from an EMBL/GenBank/DDBJ whole genome shotgun (WGS) entry which is preliminary data.</text>
</comment>
<dbReference type="EMBL" id="CCBP010000110">
    <property type="protein sequence ID" value="CDO72128.1"/>
    <property type="molecule type" value="Genomic_DNA"/>
</dbReference>
<dbReference type="HOGENOM" id="CLU_043181_4_0_1"/>
<keyword evidence="4" id="KW-1185">Reference proteome</keyword>
<dbReference type="SMART" id="SM00205">
    <property type="entry name" value="THN"/>
    <property type="match status" value="1"/>
</dbReference>
<accession>A0A060SI63</accession>
<dbReference type="STRING" id="5643.A0A060SI63"/>
<evidence type="ECO:0000256" key="1">
    <source>
        <dbReference type="PIRSR" id="PIRSR002703-1"/>
    </source>
</evidence>
<dbReference type="Pfam" id="PF00314">
    <property type="entry name" value="Thaumatin"/>
    <property type="match status" value="1"/>
</dbReference>
<feature type="signal peptide" evidence="2">
    <location>
        <begin position="1"/>
        <end position="19"/>
    </location>
</feature>
<evidence type="ECO:0008006" key="5">
    <source>
        <dbReference type="Google" id="ProtNLM"/>
    </source>
</evidence>
<dbReference type="PROSITE" id="PS51367">
    <property type="entry name" value="THAUMATIN_2"/>
    <property type="match status" value="1"/>
</dbReference>
<dbReference type="AlphaFoldDB" id="A0A060SI63"/>
<feature type="disulfide bond" evidence="1">
    <location>
        <begin position="203"/>
        <end position="213"/>
    </location>
</feature>
<dbReference type="InterPro" id="IPR001938">
    <property type="entry name" value="Thaumatin"/>
</dbReference>
<dbReference type="OMA" id="HNNRLIC"/>
<feature type="disulfide bond" evidence="1">
    <location>
        <begin position="85"/>
        <end position="96"/>
    </location>
</feature>
<feature type="disulfide bond" evidence="1">
    <location>
        <begin position="168"/>
        <end position="185"/>
    </location>
</feature>
<dbReference type="SUPFAM" id="SSF49870">
    <property type="entry name" value="Osmotin, thaumatin-like protein"/>
    <property type="match status" value="1"/>
</dbReference>
<evidence type="ECO:0000313" key="4">
    <source>
        <dbReference type="Proteomes" id="UP000029665"/>
    </source>
</evidence>
<feature type="disulfide bond" evidence="1">
    <location>
        <begin position="101"/>
        <end position="107"/>
    </location>
</feature>
<reference evidence="3" key="1">
    <citation type="submission" date="2014-01" db="EMBL/GenBank/DDBJ databases">
        <title>The genome of the white-rot fungus Pycnoporus cinnabarinus: a basidiomycete model with a versatile arsenal for lignocellulosic biomass breakdown.</title>
        <authorList>
            <person name="Levasseur A."/>
            <person name="Lomascolo A."/>
            <person name="Ruiz-Duenas F.J."/>
            <person name="Uzan E."/>
            <person name="Piumi F."/>
            <person name="Kues U."/>
            <person name="Ram A.F.J."/>
            <person name="Murat C."/>
            <person name="Haon M."/>
            <person name="Benoit I."/>
            <person name="Arfi Y."/>
            <person name="Chevret D."/>
            <person name="Drula E."/>
            <person name="Kwon M.J."/>
            <person name="Gouret P."/>
            <person name="Lesage-Meessen L."/>
            <person name="Lombard V."/>
            <person name="Mariette J."/>
            <person name="Noirot C."/>
            <person name="Park J."/>
            <person name="Patyshakuliyeva A."/>
            <person name="Wieneger R.A.B."/>
            <person name="Wosten H.A.B."/>
            <person name="Martin F."/>
            <person name="Coutinho P.M."/>
            <person name="de Vries R."/>
            <person name="Martinez A.T."/>
            <person name="Klopp C."/>
            <person name="Pontarotti P."/>
            <person name="Henrissat B."/>
            <person name="Record E."/>
        </authorList>
    </citation>
    <scope>NUCLEOTIDE SEQUENCE [LARGE SCALE GENOMIC DNA]</scope>
    <source>
        <strain evidence="3">BRFM137</strain>
    </source>
</reference>
<feature type="chain" id="PRO_5001587463" description="Thaumatin-like protein" evidence="2">
    <location>
        <begin position="20"/>
        <end position="261"/>
    </location>
</feature>
<feature type="disulfide bond" evidence="1">
    <location>
        <begin position="28"/>
        <end position="260"/>
    </location>
</feature>
<evidence type="ECO:0000256" key="2">
    <source>
        <dbReference type="SAM" id="SignalP"/>
    </source>
</evidence>
<feature type="disulfide bond" evidence="1">
    <location>
        <begin position="155"/>
        <end position="247"/>
    </location>
</feature>
<organism evidence="3 4">
    <name type="scientific">Pycnoporus cinnabarinus</name>
    <name type="common">Cinnabar-red polypore</name>
    <name type="synonym">Trametes cinnabarina</name>
    <dbReference type="NCBI Taxonomy" id="5643"/>
    <lineage>
        <taxon>Eukaryota</taxon>
        <taxon>Fungi</taxon>
        <taxon>Dikarya</taxon>
        <taxon>Basidiomycota</taxon>
        <taxon>Agaricomycotina</taxon>
        <taxon>Agaricomycetes</taxon>
        <taxon>Polyporales</taxon>
        <taxon>Polyporaceae</taxon>
        <taxon>Trametes</taxon>
    </lineage>
</organism>
<dbReference type="PIRSF" id="PIRSF002703">
    <property type="entry name" value="Thaumatin"/>
    <property type="match status" value="1"/>
</dbReference>
<sequence>MRAFVATTVTLAFAAKAAARTFTVYNNCPFTICILSCRPAIFTDLNVGSATPAQPTGWEQGAYQSVSFYVPNNWAAGRIWARRDCDFSTNPGPNSCLDGGCNGGLECDPHTGTGVPPATLAEFTLSPDGSNSDWYDVSLVAGYNLPVRISNNKGCHVADCPVDLGPNCPAPLKGPFDSTGFPVGCRSACEAGLGDPVNNPNCCTGTHNTPATCPPSGVEYYSYFKSNCPNSYVYAYDESSGTALWTCPGTSQADYTVTFCP</sequence>
<evidence type="ECO:0000313" key="3">
    <source>
        <dbReference type="EMBL" id="CDO72128.1"/>
    </source>
</evidence>
<dbReference type="Proteomes" id="UP000029665">
    <property type="component" value="Unassembled WGS sequence"/>
</dbReference>
<name>A0A060SI63_PYCCI</name>
<keyword evidence="1" id="KW-1015">Disulfide bond</keyword>
<keyword evidence="2" id="KW-0732">Signal</keyword>
<dbReference type="OrthoDB" id="430315at2759"/>
<feature type="disulfide bond" evidence="1">
    <location>
        <begin position="160"/>
        <end position="228"/>
    </location>
</feature>
<proteinExistence type="predicted"/>
<dbReference type="InterPro" id="IPR037176">
    <property type="entry name" value="Osmotin/thaumatin-like_sf"/>
</dbReference>